<proteinExistence type="predicted"/>
<sequence length="186" mass="20378">MRGTDTEEEKKKMRAFVILASLTLWRFFSAAGVLSGDHNSSIPHDSYRLASKIGIVCCGRPYCLKYFVNVSAHCYTVVVILFLGSHSVTRRHHYVEVNDQPSDASCAACTEADLSIATSLVTRYFEGPDAIANADSSSVDISPVLGAWFHSVCDCLVSRPSSCDYMMKLMLMHRSNPSVTIRSAGA</sequence>
<dbReference type="EMBL" id="JARK01001410">
    <property type="protein sequence ID" value="EYC06741.1"/>
    <property type="molecule type" value="Genomic_DNA"/>
</dbReference>
<evidence type="ECO:0000313" key="1">
    <source>
        <dbReference type="EMBL" id="EYC06741.1"/>
    </source>
</evidence>
<accession>A0A016TVF7</accession>
<reference evidence="2" key="1">
    <citation type="journal article" date="2015" name="Nat. Genet.">
        <title>The genome and transcriptome of the zoonotic hookworm Ancylostoma ceylanicum identify infection-specific gene families.</title>
        <authorList>
            <person name="Schwarz E.M."/>
            <person name="Hu Y."/>
            <person name="Antoshechkin I."/>
            <person name="Miller M.M."/>
            <person name="Sternberg P.W."/>
            <person name="Aroian R.V."/>
        </authorList>
    </citation>
    <scope>NUCLEOTIDE SEQUENCE</scope>
    <source>
        <strain evidence="2">HY135</strain>
    </source>
</reference>
<dbReference type="Proteomes" id="UP000024635">
    <property type="component" value="Unassembled WGS sequence"/>
</dbReference>
<organism evidence="1 2">
    <name type="scientific">Ancylostoma ceylanicum</name>
    <dbReference type="NCBI Taxonomy" id="53326"/>
    <lineage>
        <taxon>Eukaryota</taxon>
        <taxon>Metazoa</taxon>
        <taxon>Ecdysozoa</taxon>
        <taxon>Nematoda</taxon>
        <taxon>Chromadorea</taxon>
        <taxon>Rhabditida</taxon>
        <taxon>Rhabditina</taxon>
        <taxon>Rhabditomorpha</taxon>
        <taxon>Strongyloidea</taxon>
        <taxon>Ancylostomatidae</taxon>
        <taxon>Ancylostomatinae</taxon>
        <taxon>Ancylostoma</taxon>
    </lineage>
</organism>
<protein>
    <submittedName>
        <fullName evidence="1">Uncharacterized protein</fullName>
    </submittedName>
</protein>
<dbReference type="AlphaFoldDB" id="A0A016TVF7"/>
<evidence type="ECO:0000313" key="2">
    <source>
        <dbReference type="Proteomes" id="UP000024635"/>
    </source>
</evidence>
<keyword evidence="2" id="KW-1185">Reference proteome</keyword>
<name>A0A016TVF7_9BILA</name>
<gene>
    <name evidence="1" type="primary">Acey_s0074.g872</name>
    <name evidence="1" type="ORF">Y032_0074g872</name>
</gene>
<comment type="caution">
    <text evidence="1">The sequence shown here is derived from an EMBL/GenBank/DDBJ whole genome shotgun (WGS) entry which is preliminary data.</text>
</comment>